<proteinExistence type="predicted"/>
<accession>A0A6C0DEG9</accession>
<protein>
    <submittedName>
        <fullName evidence="1">Uncharacterized protein</fullName>
    </submittedName>
</protein>
<reference evidence="1" key="1">
    <citation type="journal article" date="2020" name="Nature">
        <title>Giant virus diversity and host interactions through global metagenomics.</title>
        <authorList>
            <person name="Schulz F."/>
            <person name="Roux S."/>
            <person name="Paez-Espino D."/>
            <person name="Jungbluth S."/>
            <person name="Walsh D.A."/>
            <person name="Denef V.J."/>
            <person name="McMahon K.D."/>
            <person name="Konstantinidis K.T."/>
            <person name="Eloe-Fadrosh E.A."/>
            <person name="Kyrpides N.C."/>
            <person name="Woyke T."/>
        </authorList>
    </citation>
    <scope>NUCLEOTIDE SEQUENCE</scope>
    <source>
        <strain evidence="1">GVMAG-M-3300023174-141</strain>
    </source>
</reference>
<dbReference type="AlphaFoldDB" id="A0A6C0DEG9"/>
<evidence type="ECO:0000313" key="1">
    <source>
        <dbReference type="EMBL" id="QHT14700.1"/>
    </source>
</evidence>
<organism evidence="1">
    <name type="scientific">viral metagenome</name>
    <dbReference type="NCBI Taxonomy" id="1070528"/>
    <lineage>
        <taxon>unclassified sequences</taxon>
        <taxon>metagenomes</taxon>
        <taxon>organismal metagenomes</taxon>
    </lineage>
</organism>
<name>A0A6C0DEG9_9ZZZZ</name>
<sequence length="67" mass="7922">MQRYTPPKPAPLPADFDEFYASLTPEEKELHVLATEWLGSSYFIQWTHMYTKWSKDRRSRSDAAVSR</sequence>
<dbReference type="EMBL" id="MN739588">
    <property type="protein sequence ID" value="QHT14700.1"/>
    <property type="molecule type" value="Genomic_DNA"/>
</dbReference>